<organism evidence="11 12">
    <name type="scientific">Marasmius oreades</name>
    <name type="common">fairy-ring Marasmius</name>
    <dbReference type="NCBI Taxonomy" id="181124"/>
    <lineage>
        <taxon>Eukaryota</taxon>
        <taxon>Fungi</taxon>
        <taxon>Dikarya</taxon>
        <taxon>Basidiomycota</taxon>
        <taxon>Agaricomycotina</taxon>
        <taxon>Agaricomycetes</taxon>
        <taxon>Agaricomycetidae</taxon>
        <taxon>Agaricales</taxon>
        <taxon>Marasmiineae</taxon>
        <taxon>Marasmiaceae</taxon>
        <taxon>Marasmius</taxon>
    </lineage>
</organism>
<feature type="compositionally biased region" description="Polar residues" evidence="8">
    <location>
        <begin position="241"/>
        <end position="256"/>
    </location>
</feature>
<comment type="catalytic activity">
    <reaction evidence="5">
        <text>L-threonyl-[protein] + ATP = O-phospho-L-threonyl-[protein] + ADP + H(+)</text>
        <dbReference type="Rhea" id="RHEA:46608"/>
        <dbReference type="Rhea" id="RHEA-COMP:11060"/>
        <dbReference type="Rhea" id="RHEA-COMP:11605"/>
        <dbReference type="ChEBI" id="CHEBI:15378"/>
        <dbReference type="ChEBI" id="CHEBI:30013"/>
        <dbReference type="ChEBI" id="CHEBI:30616"/>
        <dbReference type="ChEBI" id="CHEBI:61977"/>
        <dbReference type="ChEBI" id="CHEBI:456216"/>
        <dbReference type="EC" id="2.7.11.25"/>
    </reaction>
</comment>
<dbReference type="InterPro" id="IPR001452">
    <property type="entry name" value="SH3_domain"/>
</dbReference>
<dbReference type="Proteomes" id="UP001049176">
    <property type="component" value="Chromosome 6"/>
</dbReference>
<evidence type="ECO:0000256" key="1">
    <source>
        <dbReference type="ARBA" id="ARBA00001946"/>
    </source>
</evidence>
<dbReference type="InterPro" id="IPR000719">
    <property type="entry name" value="Prot_kinase_dom"/>
</dbReference>
<comment type="caution">
    <text evidence="11">The sequence shown here is derived from an EMBL/GenBank/DDBJ whole genome shotgun (WGS) entry which is preliminary data.</text>
</comment>
<feature type="domain" description="Protein kinase" evidence="10">
    <location>
        <begin position="591"/>
        <end position="864"/>
    </location>
</feature>
<accession>A0A9P7RXG2</accession>
<proteinExistence type="inferred from homology"/>
<dbReference type="InterPro" id="IPR011009">
    <property type="entry name" value="Kinase-like_dom_sf"/>
</dbReference>
<feature type="region of interest" description="Disordered" evidence="8">
    <location>
        <begin position="239"/>
        <end position="260"/>
    </location>
</feature>
<gene>
    <name evidence="11" type="ORF">E1B28_010276</name>
</gene>
<dbReference type="PROSITE" id="PS50002">
    <property type="entry name" value="SH3"/>
    <property type="match status" value="1"/>
</dbReference>
<evidence type="ECO:0000313" key="12">
    <source>
        <dbReference type="Proteomes" id="UP001049176"/>
    </source>
</evidence>
<dbReference type="CDD" id="cd00174">
    <property type="entry name" value="SH3"/>
    <property type="match status" value="1"/>
</dbReference>
<feature type="domain" description="SH3" evidence="9">
    <location>
        <begin position="117"/>
        <end position="177"/>
    </location>
</feature>
<dbReference type="Gene3D" id="1.10.510.10">
    <property type="entry name" value="Transferase(Phosphotransferase) domain 1"/>
    <property type="match status" value="1"/>
</dbReference>
<dbReference type="OrthoDB" id="4062651at2759"/>
<dbReference type="InterPro" id="IPR036028">
    <property type="entry name" value="SH3-like_dom_sf"/>
</dbReference>
<sequence length="1092" mass="121446">MASTVAAQPRCVIQPKYEFDPNAAYADPEVQAWAAYYAHGGTDPAGTIHFISVPGLKTTDGGQKNHKDHISSVMQSRPSLTIDTDFPGPSTPIPRSVRADSDDLQHLRTTYGIVECHPVNDVTVKCNFNPTGVDELAVNGGAVVCVIHQFHDQWSFVKDREGKRGMVPSEYLQLEESSEILRLPWPRTPSSMSRLNPVRSPDSAEPPQQLPVFTLRSKRKSKRSILGLLELLHFSKRKQGDSSNSKTSLPPITTPFNLDLDRRPRSALKKSLSLKGKQKETPELQRRVRFDSALNERFLYESTSDIASIISPSVSQFSDDSVVETPLSMQLSDSESGSNNPSFTGSLPPSYDELFSLFRRPLPDIPTEISHFPPLSFGDIKEQQTSLTLDSKSHGEGNVPVEVHVKPVSPSMDSLDPSIVRPEAVVCIPVFLPEDIASETIIYRNILSLLVKEVSSTDTLRTTLHEYIVTLRPLDRVSSLLQSRDYRANLLQVASALDISEDARIREALQKDEHEIAGLLDAISHSEVSKAAVLRLEGEDAQKFLDVVQDVLDKAYLLNQDDNARARRLLVKLSETCDKLPLSLFIKGVERADEQATFGGGFGDVYRASYNGQYVALKRMRIFSRDPGLPNIRRRFCKEALIWQQLKSSFVVPFLGIDAETFPSFLCMVSPWMRHGTVLKHLADHGRNGVDKRLYEVAQGLSYLHSQKIAHGDLRGSNILINDEWQACLTDFGLTVFDDATALTFTSRREGSVRWMAPELHDPESFGLDRFRLTPETDIYAFGCVCLELYTGRPPFVDILRDPAVIFKVIQGGRPSRPMGEGGMSDQLWKVVEMCWSQHFADRLKTEEVVEFTKRLSDPDTKFLDLPVFSEVPQSLLLSNEDEDDDGSLDMNAEEDTLVKKSLANALYLQGELSISNDSLFTQSLHLFPNIPGGPFPTDSPIVYTLDEEDEEDEEDDVDGPSISVVDMEVTRFPPVLPLRKSSLSMLSITPASRSVTPDLPEVLNDYWSIVDQLDSALDNDFSLTLDFEPAEAGKAGDPSPTPRSATAENIDLKAETCNEVTQRPFSRSTILDLLLLAVLASAFVVSMSSLT</sequence>
<evidence type="ECO:0000256" key="3">
    <source>
        <dbReference type="ARBA" id="ARBA00012406"/>
    </source>
</evidence>
<comment type="catalytic activity">
    <reaction evidence="6">
        <text>L-seryl-[protein] + ATP = O-phospho-L-seryl-[protein] + ADP + H(+)</text>
        <dbReference type="Rhea" id="RHEA:17989"/>
        <dbReference type="Rhea" id="RHEA-COMP:9863"/>
        <dbReference type="Rhea" id="RHEA-COMP:11604"/>
        <dbReference type="ChEBI" id="CHEBI:15378"/>
        <dbReference type="ChEBI" id="CHEBI:29999"/>
        <dbReference type="ChEBI" id="CHEBI:30616"/>
        <dbReference type="ChEBI" id="CHEBI:83421"/>
        <dbReference type="ChEBI" id="CHEBI:456216"/>
        <dbReference type="EC" id="2.7.11.25"/>
    </reaction>
</comment>
<dbReference type="GO" id="GO:0005524">
    <property type="term" value="F:ATP binding"/>
    <property type="evidence" value="ECO:0007669"/>
    <property type="project" value="InterPro"/>
</dbReference>
<evidence type="ECO:0000259" key="10">
    <source>
        <dbReference type="PROSITE" id="PS50011"/>
    </source>
</evidence>
<dbReference type="Pfam" id="PF07714">
    <property type="entry name" value="PK_Tyr_Ser-Thr"/>
    <property type="match status" value="1"/>
</dbReference>
<dbReference type="EMBL" id="CM032186">
    <property type="protein sequence ID" value="KAG7091225.1"/>
    <property type="molecule type" value="Genomic_DNA"/>
</dbReference>
<dbReference type="Gene3D" id="2.30.30.40">
    <property type="entry name" value="SH3 Domains"/>
    <property type="match status" value="1"/>
</dbReference>
<evidence type="ECO:0000256" key="7">
    <source>
        <dbReference type="PROSITE-ProRule" id="PRU00192"/>
    </source>
</evidence>
<dbReference type="GO" id="GO:0004709">
    <property type="term" value="F:MAP kinase kinase kinase activity"/>
    <property type="evidence" value="ECO:0007669"/>
    <property type="project" value="UniProtKB-EC"/>
</dbReference>
<evidence type="ECO:0000256" key="4">
    <source>
        <dbReference type="ARBA" id="ARBA00022443"/>
    </source>
</evidence>
<keyword evidence="12" id="KW-1185">Reference proteome</keyword>
<comment type="cofactor">
    <cofactor evidence="1">
        <name>Mg(2+)</name>
        <dbReference type="ChEBI" id="CHEBI:18420"/>
    </cofactor>
</comment>
<dbReference type="Pfam" id="PF14604">
    <property type="entry name" value="SH3_9"/>
    <property type="match status" value="1"/>
</dbReference>
<name>A0A9P7RXG2_9AGAR</name>
<reference evidence="11" key="1">
    <citation type="journal article" date="2021" name="Genome Biol. Evol.">
        <title>The assembled and annotated genome of the fairy-ring fungus Marasmius oreades.</title>
        <authorList>
            <person name="Hiltunen M."/>
            <person name="Ament-Velasquez S.L."/>
            <person name="Johannesson H."/>
        </authorList>
    </citation>
    <scope>NUCLEOTIDE SEQUENCE</scope>
    <source>
        <strain evidence="11">03SP1</strain>
    </source>
</reference>
<dbReference type="GeneID" id="66079352"/>
<dbReference type="AlphaFoldDB" id="A0A9P7RXG2"/>
<evidence type="ECO:0000256" key="6">
    <source>
        <dbReference type="ARBA" id="ARBA00048329"/>
    </source>
</evidence>
<dbReference type="InterPro" id="IPR051681">
    <property type="entry name" value="Ser/Thr_Kinases-Pseudokinases"/>
</dbReference>
<evidence type="ECO:0000256" key="8">
    <source>
        <dbReference type="SAM" id="MobiDB-lite"/>
    </source>
</evidence>
<comment type="similarity">
    <text evidence="2">Belongs to the protein kinase superfamily. STE Ser/Thr protein kinase family. MAP kinase kinase kinase subfamily.</text>
</comment>
<evidence type="ECO:0000313" key="11">
    <source>
        <dbReference type="EMBL" id="KAG7091225.1"/>
    </source>
</evidence>
<evidence type="ECO:0000259" key="9">
    <source>
        <dbReference type="PROSITE" id="PS50002"/>
    </source>
</evidence>
<dbReference type="PANTHER" id="PTHR44329">
    <property type="entry name" value="SERINE/THREONINE-PROTEIN KINASE TNNI3K-RELATED"/>
    <property type="match status" value="1"/>
</dbReference>
<dbReference type="InterPro" id="IPR001245">
    <property type="entry name" value="Ser-Thr/Tyr_kinase_cat_dom"/>
</dbReference>
<feature type="region of interest" description="Disordered" evidence="8">
    <location>
        <begin position="59"/>
        <end position="93"/>
    </location>
</feature>
<dbReference type="PROSITE" id="PS50011">
    <property type="entry name" value="PROTEIN_KINASE_DOM"/>
    <property type="match status" value="1"/>
</dbReference>
<dbReference type="SMART" id="SM00326">
    <property type="entry name" value="SH3"/>
    <property type="match status" value="1"/>
</dbReference>
<dbReference type="RefSeq" id="XP_043007695.1">
    <property type="nucleotide sequence ID" value="XM_043155230.1"/>
</dbReference>
<protein>
    <recommendedName>
        <fullName evidence="3">mitogen-activated protein kinase kinase kinase</fullName>
        <ecNumber evidence="3">2.7.11.25</ecNumber>
    </recommendedName>
</protein>
<dbReference type="SUPFAM" id="SSF50044">
    <property type="entry name" value="SH3-domain"/>
    <property type="match status" value="1"/>
</dbReference>
<evidence type="ECO:0000256" key="5">
    <source>
        <dbReference type="ARBA" id="ARBA00047559"/>
    </source>
</evidence>
<dbReference type="KEGG" id="more:E1B28_010276"/>
<evidence type="ECO:0000256" key="2">
    <source>
        <dbReference type="ARBA" id="ARBA00006529"/>
    </source>
</evidence>
<keyword evidence="4 7" id="KW-0728">SH3 domain</keyword>
<feature type="compositionally biased region" description="Polar residues" evidence="8">
    <location>
        <begin position="72"/>
        <end position="82"/>
    </location>
</feature>
<dbReference type="SUPFAM" id="SSF56112">
    <property type="entry name" value="Protein kinase-like (PK-like)"/>
    <property type="match status" value="1"/>
</dbReference>
<dbReference type="EC" id="2.7.11.25" evidence="3"/>
<feature type="region of interest" description="Disordered" evidence="8">
    <location>
        <begin position="185"/>
        <end position="208"/>
    </location>
</feature>